<dbReference type="EMBL" id="SDAM02000167">
    <property type="protein sequence ID" value="KAH6826287.1"/>
    <property type="molecule type" value="Genomic_DNA"/>
</dbReference>
<feature type="repeat" description="ANK" evidence="7">
    <location>
        <begin position="73"/>
        <end position="99"/>
    </location>
</feature>
<feature type="transmembrane region" description="Helical" evidence="8">
    <location>
        <begin position="379"/>
        <end position="402"/>
    </location>
</feature>
<evidence type="ECO:0000313" key="11">
    <source>
        <dbReference type="Proteomes" id="UP001190926"/>
    </source>
</evidence>
<keyword evidence="11" id="KW-1185">Reference proteome</keyword>
<evidence type="ECO:0000256" key="1">
    <source>
        <dbReference type="ARBA" id="ARBA00004141"/>
    </source>
</evidence>
<evidence type="ECO:0000256" key="6">
    <source>
        <dbReference type="ARBA" id="ARBA00023136"/>
    </source>
</evidence>
<evidence type="ECO:0000313" key="10">
    <source>
        <dbReference type="EMBL" id="KAH6826287.1"/>
    </source>
</evidence>
<dbReference type="PANTHER" id="PTHR24186">
    <property type="entry name" value="PROTEIN PHOSPHATASE 1 REGULATORY SUBUNIT"/>
    <property type="match status" value="1"/>
</dbReference>
<keyword evidence="3" id="KW-0677">Repeat</keyword>
<dbReference type="SUPFAM" id="SSF48403">
    <property type="entry name" value="Ankyrin repeat"/>
    <property type="match status" value="1"/>
</dbReference>
<dbReference type="InterPro" id="IPR002110">
    <property type="entry name" value="Ankyrin_rpt"/>
</dbReference>
<evidence type="ECO:0000259" key="9">
    <source>
        <dbReference type="Pfam" id="PF13962"/>
    </source>
</evidence>
<dbReference type="PANTHER" id="PTHR24186:SF37">
    <property type="entry name" value="PGG DOMAIN-CONTAINING PROTEIN"/>
    <property type="match status" value="1"/>
</dbReference>
<dbReference type="Proteomes" id="UP001190926">
    <property type="component" value="Unassembled WGS sequence"/>
</dbReference>
<keyword evidence="5 7" id="KW-0040">ANK repeat</keyword>
<dbReference type="Pfam" id="PF12796">
    <property type="entry name" value="Ank_2"/>
    <property type="match status" value="2"/>
</dbReference>
<dbReference type="Gene3D" id="1.25.40.20">
    <property type="entry name" value="Ankyrin repeat-containing domain"/>
    <property type="match status" value="2"/>
</dbReference>
<reference evidence="10 11" key="1">
    <citation type="journal article" date="2021" name="Nat. Commun.">
        <title>Incipient diploidization of the medicinal plant Perilla within 10,000 years.</title>
        <authorList>
            <person name="Zhang Y."/>
            <person name="Shen Q."/>
            <person name="Leng L."/>
            <person name="Zhang D."/>
            <person name="Chen S."/>
            <person name="Shi Y."/>
            <person name="Ning Z."/>
            <person name="Chen S."/>
        </authorList>
    </citation>
    <scope>NUCLEOTIDE SEQUENCE [LARGE SCALE GENOMIC DNA]</scope>
    <source>
        <strain evidence="11">cv. PC099</strain>
    </source>
</reference>
<dbReference type="InterPro" id="IPR036770">
    <property type="entry name" value="Ankyrin_rpt-contain_sf"/>
</dbReference>
<evidence type="ECO:0000256" key="2">
    <source>
        <dbReference type="ARBA" id="ARBA00022692"/>
    </source>
</evidence>
<proteinExistence type="predicted"/>
<dbReference type="PROSITE" id="PS50088">
    <property type="entry name" value="ANK_REPEAT"/>
    <property type="match status" value="3"/>
</dbReference>
<dbReference type="SMART" id="SM00248">
    <property type="entry name" value="ANK"/>
    <property type="match status" value="5"/>
</dbReference>
<keyword evidence="6 8" id="KW-0472">Membrane</keyword>
<name>A0AAD4P513_PERFH</name>
<keyword evidence="2 8" id="KW-0812">Transmembrane</keyword>
<comment type="caution">
    <text evidence="10">The sequence shown here is derived from an EMBL/GenBank/DDBJ whole genome shotgun (WGS) entry which is preliminary data.</text>
</comment>
<sequence length="435" mass="48606">MEKLQTMLFEAATQGSITSLHQLLNYDPLILDRVVVNSFNETPLHVAAMLGHVDFVKEIIKLKPQLVVELDSNELTPLHLAASKGRVEVMRVLLEAQPDAARLTVYGGENILHLCVKRYQLDALKVVVGAVEKPHELVNSRDVDGNTVLHLAVANKQVETIKFLMSVGRVEVNAVNNKGMTAMDVLMRSKRDVRDSKIEESLKQARGFGSNVETNNNTPLINRKNQNNNSWGALMKQHSEWLEHTKSTLMIVAILIATIAFQIGANPPGGLWEEDQILDAQGKLVPDPHHAGESIMARNYPNIYGRFYVSNTIALVASLSIILLLISGFPLRRNVFMWILMVITWIVITAIALCYALAVTTVTPNRNLLRNEGARRARMRIVMVINIMIYVWVSLMALLLIAHTIRMTKKLKLFMRRSFGAASSQQNGKNNIAVV</sequence>
<accession>A0AAD4P513</accession>
<organism evidence="10 11">
    <name type="scientific">Perilla frutescens var. hirtella</name>
    <name type="common">Perilla citriodora</name>
    <name type="synonym">Perilla setoyensis</name>
    <dbReference type="NCBI Taxonomy" id="608512"/>
    <lineage>
        <taxon>Eukaryota</taxon>
        <taxon>Viridiplantae</taxon>
        <taxon>Streptophyta</taxon>
        <taxon>Embryophyta</taxon>
        <taxon>Tracheophyta</taxon>
        <taxon>Spermatophyta</taxon>
        <taxon>Magnoliopsida</taxon>
        <taxon>eudicotyledons</taxon>
        <taxon>Gunneridae</taxon>
        <taxon>Pentapetalae</taxon>
        <taxon>asterids</taxon>
        <taxon>lamiids</taxon>
        <taxon>Lamiales</taxon>
        <taxon>Lamiaceae</taxon>
        <taxon>Nepetoideae</taxon>
        <taxon>Elsholtzieae</taxon>
        <taxon>Perilla</taxon>
    </lineage>
</organism>
<evidence type="ECO:0000256" key="7">
    <source>
        <dbReference type="PROSITE-ProRule" id="PRU00023"/>
    </source>
</evidence>
<feature type="repeat" description="ANK" evidence="7">
    <location>
        <begin position="39"/>
        <end position="61"/>
    </location>
</feature>
<dbReference type="Pfam" id="PF13962">
    <property type="entry name" value="PGG"/>
    <property type="match status" value="1"/>
</dbReference>
<protein>
    <recommendedName>
        <fullName evidence="9">PGG domain-containing protein</fullName>
    </recommendedName>
</protein>
<evidence type="ECO:0000256" key="8">
    <source>
        <dbReference type="SAM" id="Phobius"/>
    </source>
</evidence>
<dbReference type="AlphaFoldDB" id="A0AAD4P513"/>
<feature type="domain" description="PGG" evidence="9">
    <location>
        <begin position="240"/>
        <end position="361"/>
    </location>
</feature>
<evidence type="ECO:0000256" key="5">
    <source>
        <dbReference type="ARBA" id="ARBA00023043"/>
    </source>
</evidence>
<feature type="transmembrane region" description="Helical" evidence="8">
    <location>
        <begin position="338"/>
        <end position="359"/>
    </location>
</feature>
<dbReference type="GO" id="GO:0005886">
    <property type="term" value="C:plasma membrane"/>
    <property type="evidence" value="ECO:0007669"/>
    <property type="project" value="TreeGrafter"/>
</dbReference>
<dbReference type="InterPro" id="IPR026961">
    <property type="entry name" value="PGG_dom"/>
</dbReference>
<feature type="repeat" description="ANK" evidence="7">
    <location>
        <begin position="144"/>
        <end position="168"/>
    </location>
</feature>
<comment type="subcellular location">
    <subcellularLocation>
        <location evidence="1">Membrane</location>
        <topology evidence="1">Multi-pass membrane protein</topology>
    </subcellularLocation>
</comment>
<evidence type="ECO:0000256" key="4">
    <source>
        <dbReference type="ARBA" id="ARBA00022989"/>
    </source>
</evidence>
<dbReference type="PROSITE" id="PS50297">
    <property type="entry name" value="ANK_REP_REGION"/>
    <property type="match status" value="3"/>
</dbReference>
<keyword evidence="4 8" id="KW-1133">Transmembrane helix</keyword>
<evidence type="ECO:0000256" key="3">
    <source>
        <dbReference type="ARBA" id="ARBA00022737"/>
    </source>
</evidence>
<feature type="transmembrane region" description="Helical" evidence="8">
    <location>
        <begin position="307"/>
        <end position="326"/>
    </location>
</feature>
<gene>
    <name evidence="10" type="ORF">C2S53_012248</name>
</gene>